<dbReference type="KEGG" id="clec:106662996"/>
<keyword evidence="3" id="KW-1185">Reference proteome</keyword>
<feature type="region of interest" description="Disordered" evidence="1">
    <location>
        <begin position="296"/>
        <end position="327"/>
    </location>
</feature>
<proteinExistence type="predicted"/>
<feature type="region of interest" description="Disordered" evidence="1">
    <location>
        <begin position="147"/>
        <end position="251"/>
    </location>
</feature>
<protein>
    <submittedName>
        <fullName evidence="2">Uncharacterized protein</fullName>
    </submittedName>
</protein>
<dbReference type="AlphaFoldDB" id="A0A8I6RBL4"/>
<name>A0A8I6RBL4_CIMLE</name>
<dbReference type="GeneID" id="106662996"/>
<feature type="compositionally biased region" description="Basic and acidic residues" evidence="1">
    <location>
        <begin position="194"/>
        <end position="205"/>
    </location>
</feature>
<feature type="compositionally biased region" description="Low complexity" evidence="1">
    <location>
        <begin position="172"/>
        <end position="183"/>
    </location>
</feature>
<feature type="region of interest" description="Disordered" evidence="1">
    <location>
        <begin position="803"/>
        <end position="823"/>
    </location>
</feature>
<organism evidence="2 3">
    <name type="scientific">Cimex lectularius</name>
    <name type="common">Bed bug</name>
    <name type="synonym">Acanthia lectularia</name>
    <dbReference type="NCBI Taxonomy" id="79782"/>
    <lineage>
        <taxon>Eukaryota</taxon>
        <taxon>Metazoa</taxon>
        <taxon>Ecdysozoa</taxon>
        <taxon>Arthropoda</taxon>
        <taxon>Hexapoda</taxon>
        <taxon>Insecta</taxon>
        <taxon>Pterygota</taxon>
        <taxon>Neoptera</taxon>
        <taxon>Paraneoptera</taxon>
        <taxon>Hemiptera</taxon>
        <taxon>Heteroptera</taxon>
        <taxon>Panheteroptera</taxon>
        <taxon>Cimicomorpha</taxon>
        <taxon>Cimicidae</taxon>
        <taxon>Cimex</taxon>
    </lineage>
</organism>
<dbReference type="RefSeq" id="XP_014242945.1">
    <property type="nucleotide sequence ID" value="XM_014387459.1"/>
</dbReference>
<evidence type="ECO:0000313" key="3">
    <source>
        <dbReference type="Proteomes" id="UP000494040"/>
    </source>
</evidence>
<evidence type="ECO:0000313" key="2">
    <source>
        <dbReference type="EnsemblMetazoa" id="XP_014242945.1"/>
    </source>
</evidence>
<dbReference type="EnsemblMetazoa" id="XM_014387459.1">
    <property type="protein sequence ID" value="XP_014242945.1"/>
    <property type="gene ID" value="LOC106662996"/>
</dbReference>
<accession>A0A8I6RBL4</accession>
<reference evidence="2" key="1">
    <citation type="submission" date="2022-01" db="UniProtKB">
        <authorList>
            <consortium name="EnsemblMetazoa"/>
        </authorList>
    </citation>
    <scope>IDENTIFICATION</scope>
</reference>
<sequence length="1264" mass="145995">MIFLNKENIYENDLVKQSKVDWQERKYAKCPLCPADISDENFSCTTSDRKRRHQRDAFDNLSDANFSIPATLLNGGILSIAGCGFPGVQNNSDNVKFKRRNNNRTLETFKTLSRHKRVIEPDAMLGPKRTFPCTGCPINMLPFTVRRNSEKDSTTSCRKIRLSKNPSDANKSVSRSVSVGSRVTEQKSKRRQFKILETDESELKKTKSSSFCKSPSRGSSRRSSRLKRHHSLLSVRKRHRRRSVTPAPIKTSFSVETQVSFTEEEKHHKSIPRASNRSSKNILNCTYENRSSQIEDEIPPVTEPPGSFMDPTPNKTQQSIERGGESSENIRESFITESEVVQTDSNQSPPNVTVKNVQLENNGSINDFRSENCIVENTNDSLHLKSSQDLSVAEQTRLNNSFDQNVQESHSDALERSVQELHLKNSVDLQEEPSTRFVCRSFPEGFTDSLTMRNNYIDDAINKAKTHDFLHEFYQEMGNEEFDREMFDDESDEDLKQRSDDQLIIIDSSASDVHEDNPIMSEDEKRAILEEMVGPRINYFKFDSETDNDDASPCGKYLNKLPQVFRIKTNGELKKFEIENIVRQYRYSYLVRIMNKCPKPDLRLRRCRRSERSERYYLDSSIKKKRLLGRSEHSKLQRGSSRRLVKKTSLCDKRMKKELGPATIWNGPTPSRRKLEAPKFCQTLDYNALFDVQFDSKQADRTKLPGPPTTHGGKDPSLFDNLQSTSHQNVIPMKNPLLVGEVWNMWEMDCIQNYLKTCTTSNDKDESLESKVNLPKRSDTKGKSCPFSPWPCPLGPICPFPPSKNDDDDMRKESGPCQHSKTGCTKRSDFNPSPDVADIIKEIKKFKESSFLDMPTFPKPCLSGNGVKKVKSVIVNKVSIGTVTSCECVVLPKCRFKRKKVVCNRDELAEHCDNFKTRRRMCDRRKSKSEHNMAKKMGKYWYRSRKDNTYHALRLSAFPGQPPCEGHVCNNYHVTPDDRCIKLYPPRRNFAIRDRRNTPLKRADDSQRTGRIRCSSSEEMVKVKRHKAIYGSSARRIKKTHTSDDFDGYPQMDCLTEDCSECQQCWEVSSEDRQWLHSDRDTPTYACRKNVDFLPTEKYTGKYDTKKTSVFPVKYQRSSSSEYKRSTRETRLRMRSFEPRSDAISKDYHAHSSNVMKHRNREFRRSNSSHLFRNDFFNELSFYADPHFPKPNFISYNTSLYHRRSRISCLPPSVASKIILNNDKCMLKNNNPVFLSERTNTCTSCKGQDRSRVKRASGKHVDYF</sequence>
<evidence type="ECO:0000256" key="1">
    <source>
        <dbReference type="SAM" id="MobiDB-lite"/>
    </source>
</evidence>
<dbReference type="Proteomes" id="UP000494040">
    <property type="component" value="Unassembled WGS sequence"/>
</dbReference>
<feature type="compositionally biased region" description="Basic residues" evidence="1">
    <location>
        <begin position="219"/>
        <end position="243"/>
    </location>
</feature>